<dbReference type="PROSITE" id="PS50164">
    <property type="entry name" value="GIY_YIG"/>
    <property type="match status" value="1"/>
</dbReference>
<dbReference type="NCBIfam" id="TIGR00194">
    <property type="entry name" value="uvrC"/>
    <property type="match status" value="1"/>
</dbReference>
<dbReference type="Pfam" id="PF22920">
    <property type="entry name" value="UvrC_RNaseH"/>
    <property type="match status" value="1"/>
</dbReference>
<dbReference type="AlphaFoldDB" id="A0A3B0SNV0"/>
<dbReference type="GO" id="GO:0009381">
    <property type="term" value="F:excinuclease ABC activity"/>
    <property type="evidence" value="ECO:0007669"/>
    <property type="project" value="InterPro"/>
</dbReference>
<dbReference type="CDD" id="cd10434">
    <property type="entry name" value="GIY-YIG_UvrC_Cho"/>
    <property type="match status" value="1"/>
</dbReference>
<dbReference type="InterPro" id="IPR038476">
    <property type="entry name" value="UvrC_RNase_H_dom_sf"/>
</dbReference>
<dbReference type="SUPFAM" id="SSF82771">
    <property type="entry name" value="GIY-YIG endonuclease"/>
    <property type="match status" value="1"/>
</dbReference>
<dbReference type="SUPFAM" id="SSF47781">
    <property type="entry name" value="RuvA domain 2-like"/>
    <property type="match status" value="1"/>
</dbReference>
<evidence type="ECO:0000256" key="2">
    <source>
        <dbReference type="ARBA" id="ARBA00022763"/>
    </source>
</evidence>
<keyword evidence="4" id="KW-0267">Excision nuclease</keyword>
<dbReference type="PROSITE" id="PS50165">
    <property type="entry name" value="UVRC"/>
    <property type="match status" value="1"/>
</dbReference>
<dbReference type="PANTHER" id="PTHR30562:SF1">
    <property type="entry name" value="UVRABC SYSTEM PROTEIN C"/>
    <property type="match status" value="1"/>
</dbReference>
<dbReference type="InterPro" id="IPR001162">
    <property type="entry name" value="UvrC_RNase_H_dom"/>
</dbReference>
<dbReference type="Pfam" id="PF01541">
    <property type="entry name" value="GIY-YIG"/>
    <property type="match status" value="1"/>
</dbReference>
<dbReference type="InterPro" id="IPR035901">
    <property type="entry name" value="GIY-YIG_endonuc_sf"/>
</dbReference>
<dbReference type="Gene3D" id="3.40.1440.10">
    <property type="entry name" value="GIY-YIG endonuclease"/>
    <property type="match status" value="1"/>
</dbReference>
<dbReference type="SMART" id="SM00465">
    <property type="entry name" value="GIYc"/>
    <property type="match status" value="1"/>
</dbReference>
<dbReference type="SUPFAM" id="SSF46600">
    <property type="entry name" value="C-terminal UvrC-binding domain of UvrB"/>
    <property type="match status" value="1"/>
</dbReference>
<keyword evidence="2" id="KW-0227">DNA damage</keyword>
<dbReference type="InterPro" id="IPR000305">
    <property type="entry name" value="GIY-YIG_endonuc"/>
</dbReference>
<feature type="domain" description="GIY-YIG" evidence="7">
    <location>
        <begin position="17"/>
        <end position="95"/>
    </location>
</feature>
<dbReference type="InterPro" id="IPR003583">
    <property type="entry name" value="Hlx-hairpin-Hlx_DNA-bd_motif"/>
</dbReference>
<dbReference type="Gene3D" id="1.10.150.20">
    <property type="entry name" value="5' to 3' exonuclease, C-terminal subdomain"/>
    <property type="match status" value="1"/>
</dbReference>
<evidence type="ECO:0000259" key="7">
    <source>
        <dbReference type="PROSITE" id="PS50164"/>
    </source>
</evidence>
<name>A0A3B0SNV0_9ZZZZ</name>
<evidence type="ECO:0000256" key="5">
    <source>
        <dbReference type="ARBA" id="ARBA00023204"/>
    </source>
</evidence>
<dbReference type="GO" id="GO:0003677">
    <property type="term" value="F:DNA binding"/>
    <property type="evidence" value="ECO:0007669"/>
    <property type="project" value="InterPro"/>
</dbReference>
<feature type="domain" description="UvrC family homology region profile" evidence="8">
    <location>
        <begin position="256"/>
        <end position="486"/>
    </location>
</feature>
<dbReference type="GO" id="GO:0006289">
    <property type="term" value="P:nucleotide-excision repair"/>
    <property type="evidence" value="ECO:0007669"/>
    <property type="project" value="InterPro"/>
</dbReference>
<dbReference type="Gene3D" id="3.30.420.340">
    <property type="entry name" value="UvrC, RNAse H endonuclease domain"/>
    <property type="match status" value="1"/>
</dbReference>
<dbReference type="Pfam" id="PF02151">
    <property type="entry name" value="UVR"/>
    <property type="match status" value="1"/>
</dbReference>
<evidence type="ECO:0000256" key="1">
    <source>
        <dbReference type="ARBA" id="ARBA00022490"/>
    </source>
</evidence>
<keyword evidence="5" id="KW-0234">DNA repair</keyword>
<dbReference type="InterPro" id="IPR036876">
    <property type="entry name" value="UVR_dom_sf"/>
</dbReference>
<keyword evidence="3" id="KW-0228">DNA excision</keyword>
<dbReference type="SMART" id="SM00278">
    <property type="entry name" value="HhH1"/>
    <property type="match status" value="2"/>
</dbReference>
<dbReference type="GO" id="GO:0009380">
    <property type="term" value="C:excinuclease repair complex"/>
    <property type="evidence" value="ECO:0007669"/>
    <property type="project" value="InterPro"/>
</dbReference>
<dbReference type="Pfam" id="PF08459">
    <property type="entry name" value="UvrC_RNaseH_dom"/>
    <property type="match status" value="1"/>
</dbReference>
<evidence type="ECO:0000256" key="3">
    <source>
        <dbReference type="ARBA" id="ARBA00022769"/>
    </source>
</evidence>
<dbReference type="InterPro" id="IPR010994">
    <property type="entry name" value="RuvA_2-like"/>
</dbReference>
<dbReference type="InterPro" id="IPR004791">
    <property type="entry name" value="UvrC"/>
</dbReference>
<dbReference type="NCBIfam" id="NF001824">
    <property type="entry name" value="PRK00558.1-5"/>
    <property type="match status" value="1"/>
</dbReference>
<keyword evidence="1" id="KW-0963">Cytoplasm</keyword>
<reference evidence="9" key="1">
    <citation type="submission" date="2018-06" db="EMBL/GenBank/DDBJ databases">
        <authorList>
            <person name="Zhirakovskaya E."/>
        </authorList>
    </citation>
    <scope>NUCLEOTIDE SEQUENCE</scope>
</reference>
<dbReference type="InterPro" id="IPR001943">
    <property type="entry name" value="UVR_dom"/>
</dbReference>
<dbReference type="EMBL" id="UOEJ01000228">
    <property type="protein sequence ID" value="VAW06120.1"/>
    <property type="molecule type" value="Genomic_DNA"/>
</dbReference>
<evidence type="ECO:0000256" key="4">
    <source>
        <dbReference type="ARBA" id="ARBA00022881"/>
    </source>
</evidence>
<gene>
    <name evidence="9" type="ORF">MNBD_ALPHA01-419</name>
</gene>
<dbReference type="GO" id="GO:0009432">
    <property type="term" value="P:SOS response"/>
    <property type="evidence" value="ECO:0007669"/>
    <property type="project" value="UniProtKB-KW"/>
</dbReference>
<evidence type="ECO:0000313" key="9">
    <source>
        <dbReference type="EMBL" id="VAW06120.1"/>
    </source>
</evidence>
<dbReference type="InterPro" id="IPR050066">
    <property type="entry name" value="UvrABC_protein_C"/>
</dbReference>
<dbReference type="FunFam" id="3.40.1440.10:FF:000001">
    <property type="entry name" value="UvrABC system protein C"/>
    <property type="match status" value="1"/>
</dbReference>
<organism evidence="9">
    <name type="scientific">hydrothermal vent metagenome</name>
    <dbReference type="NCBI Taxonomy" id="652676"/>
    <lineage>
        <taxon>unclassified sequences</taxon>
        <taxon>metagenomes</taxon>
        <taxon>ecological metagenomes</taxon>
    </lineage>
</organism>
<proteinExistence type="inferred from homology"/>
<keyword evidence="6" id="KW-0742">SOS response</keyword>
<evidence type="ECO:0000259" key="8">
    <source>
        <dbReference type="PROSITE" id="PS50165"/>
    </source>
</evidence>
<accession>A0A3B0SNV0</accession>
<dbReference type="PANTHER" id="PTHR30562">
    <property type="entry name" value="UVRC/OXIDOREDUCTASE"/>
    <property type="match status" value="1"/>
</dbReference>
<sequence length="614" mass="69627">MTEGVEIIKKYVKNLPGKPGVYRMMDAEENVLYVGKAKSLKSRVANYLNLGSLPYRIVRMVTETRSMEFVTTHTEVEALLLEANMIKRLKPPYNILLRDDKSFPYILIDTSHPAPQVKKHRGAKNRQGYYFGPFASVRAVNHSLHILQKAFLLRTCSDSVYNMRTRPCLLYQIKRCAGPCVNKITLPEYNRLVGSAHDFLSGKSLTIKDDLTLKMEQASLETNYELAAIYRDRLKALATVQSRQDINRGHVEEADIVAAFQQAGQTCIQIFFFRSGQNWGNKAYFPRHHKDQEIEDILPAFLSQFYDNKPPPRLILVNNKVSQHPLLEDALTLKAGHKVKIAQPKRGEKFELVTMVRNNAKEALERHLTEKSSQKKLLEDMADKFNLEAIPRRIEIYDNSHISGSHAIGAMVVSGPDGFDKGSYRKFNIKSTDISAGDDFAMMREVMTRRFRRQLKEDPDRSHATWPDLLIIDGGKGQLSAVQQVLGDLGLADIAVISIAKGPDRNAGREDFYLPDQPPFKLPPNDPTLYFLQRLRDEAHRFAIGSHRQKRAKNMKKSILDDLPGIGPGRKKALLLHFGSARTVEGAALSDLKKVPGISHHLARVIYDYFHDDD</sequence>
<dbReference type="InterPro" id="IPR047296">
    <property type="entry name" value="GIY-YIG_UvrC_Cho"/>
</dbReference>
<evidence type="ECO:0000256" key="6">
    <source>
        <dbReference type="ARBA" id="ARBA00023236"/>
    </source>
</evidence>
<dbReference type="FunFam" id="3.30.420.340:FF:000001">
    <property type="entry name" value="UvrABC system protein C"/>
    <property type="match status" value="1"/>
</dbReference>
<dbReference type="HAMAP" id="MF_00203">
    <property type="entry name" value="UvrC"/>
    <property type="match status" value="1"/>
</dbReference>
<protein>
    <submittedName>
        <fullName evidence="9">Excinuclease ABC subunit C</fullName>
    </submittedName>
</protein>